<dbReference type="EMBL" id="JADOUE010000001">
    <property type="protein sequence ID" value="MBG6123248.1"/>
    <property type="molecule type" value="Genomic_DNA"/>
</dbReference>
<reference evidence="1" key="1">
    <citation type="submission" date="2020-11" db="EMBL/GenBank/DDBJ databases">
        <title>Sequencing the genomes of 1000 actinobacteria strains.</title>
        <authorList>
            <person name="Klenk H.-P."/>
        </authorList>
    </citation>
    <scope>NUCLEOTIDE SEQUENCE</scope>
    <source>
        <strain evidence="1">DSM 45632</strain>
    </source>
</reference>
<dbReference type="Gene3D" id="1.10.520.40">
    <property type="entry name" value="CRISPR-associated protein Cse2"/>
    <property type="match status" value="1"/>
</dbReference>
<sequence>MSDTSLVISVSSTVARMQSNYFDKPHSVEGTETRRALAELRQSASRGFGTDPLALQRVLMLLKPPLSESLIGKTDTATPSESAVYHALTLFALHMQSAKHPAHSAKTSFAMACGQLYVQADSGSIKMRFDAMQAAADETARIVHLRSLIALLRSHNIAFDYGWFANDLRSLRLPQRRDGVLLRWGRDFAVGTMPPKKRHDTDPSLIEKTLS</sequence>
<dbReference type="CDD" id="cd09731">
    <property type="entry name" value="Cse2_I-E"/>
    <property type="match status" value="1"/>
</dbReference>
<gene>
    <name evidence="1" type="ORF">IW254_002217</name>
</gene>
<dbReference type="InterPro" id="IPR038287">
    <property type="entry name" value="Cse2_sf"/>
</dbReference>
<comment type="caution">
    <text evidence="1">The sequence shown here is derived from an EMBL/GenBank/DDBJ whole genome shotgun (WGS) entry which is preliminary data.</text>
</comment>
<name>A0A931E2W5_9CORY</name>
<dbReference type="Pfam" id="PF09485">
    <property type="entry name" value="CRISPR_Cse2"/>
    <property type="match status" value="1"/>
</dbReference>
<keyword evidence="2" id="KW-1185">Reference proteome</keyword>
<proteinExistence type="predicted"/>
<accession>A0A931E2W5</accession>
<dbReference type="NCBIfam" id="TIGR02548">
    <property type="entry name" value="casB_cse2"/>
    <property type="match status" value="1"/>
</dbReference>
<evidence type="ECO:0000313" key="1">
    <source>
        <dbReference type="EMBL" id="MBG6123248.1"/>
    </source>
</evidence>
<dbReference type="RefSeq" id="WP_196825486.1">
    <property type="nucleotide sequence ID" value="NZ_CP046980.1"/>
</dbReference>
<organism evidence="1 2">
    <name type="scientific">Corynebacterium aquatimens</name>
    <dbReference type="NCBI Taxonomy" id="1190508"/>
    <lineage>
        <taxon>Bacteria</taxon>
        <taxon>Bacillati</taxon>
        <taxon>Actinomycetota</taxon>
        <taxon>Actinomycetes</taxon>
        <taxon>Mycobacteriales</taxon>
        <taxon>Corynebacteriaceae</taxon>
        <taxon>Corynebacterium</taxon>
    </lineage>
</organism>
<protein>
    <submittedName>
        <fullName evidence="1">CRISPR system Cascade subunit CasB</fullName>
    </submittedName>
</protein>
<dbReference type="AlphaFoldDB" id="A0A931E2W5"/>
<dbReference type="Proteomes" id="UP000658613">
    <property type="component" value="Unassembled WGS sequence"/>
</dbReference>
<dbReference type="InterPro" id="IPR013382">
    <property type="entry name" value="CRISPR-assoc_prot_Cse2"/>
</dbReference>
<evidence type="ECO:0000313" key="2">
    <source>
        <dbReference type="Proteomes" id="UP000658613"/>
    </source>
</evidence>